<organism evidence="2 3">
    <name type="scientific">Gymnopilus junonius</name>
    <name type="common">Spectacular rustgill mushroom</name>
    <name type="synonym">Gymnopilus spectabilis subsp. junonius</name>
    <dbReference type="NCBI Taxonomy" id="109634"/>
    <lineage>
        <taxon>Eukaryota</taxon>
        <taxon>Fungi</taxon>
        <taxon>Dikarya</taxon>
        <taxon>Basidiomycota</taxon>
        <taxon>Agaricomycotina</taxon>
        <taxon>Agaricomycetes</taxon>
        <taxon>Agaricomycetidae</taxon>
        <taxon>Agaricales</taxon>
        <taxon>Agaricineae</taxon>
        <taxon>Hymenogastraceae</taxon>
        <taxon>Gymnopilus</taxon>
    </lineage>
</organism>
<feature type="transmembrane region" description="Helical" evidence="1">
    <location>
        <begin position="95"/>
        <end position="118"/>
    </location>
</feature>
<feature type="transmembrane region" description="Helical" evidence="1">
    <location>
        <begin position="57"/>
        <end position="75"/>
    </location>
</feature>
<sequence>MSDAGPPPPPPGLNYLAVIEPALTFSLLGAFFGGILIPLLIFLFLFSQPAGRRHPVFILNVAIVLLGLVLAAINVGQEWSNLVTPTKPVPQSLTLANITIDVLSPMIIDSVLILRILAFYPKESTPLSTLVTILAFPIIMKCARFSCVTVFLFKLGRTNGHGSITTLAAQTWFRNPFLVSEWSLQIVDNL</sequence>
<dbReference type="Proteomes" id="UP000724874">
    <property type="component" value="Unassembled WGS sequence"/>
</dbReference>
<feature type="transmembrane region" description="Helical" evidence="1">
    <location>
        <begin position="130"/>
        <end position="153"/>
    </location>
</feature>
<accession>A0A9P5NT04</accession>
<evidence type="ECO:0000313" key="2">
    <source>
        <dbReference type="EMBL" id="KAF8904066.1"/>
    </source>
</evidence>
<evidence type="ECO:0000256" key="1">
    <source>
        <dbReference type="SAM" id="Phobius"/>
    </source>
</evidence>
<dbReference type="OrthoDB" id="2548432at2759"/>
<keyword evidence="1" id="KW-0812">Transmembrane</keyword>
<comment type="caution">
    <text evidence="2">The sequence shown here is derived from an EMBL/GenBank/DDBJ whole genome shotgun (WGS) entry which is preliminary data.</text>
</comment>
<dbReference type="EMBL" id="JADNYJ010000027">
    <property type="protein sequence ID" value="KAF8904066.1"/>
    <property type="molecule type" value="Genomic_DNA"/>
</dbReference>
<keyword evidence="3" id="KW-1185">Reference proteome</keyword>
<feature type="transmembrane region" description="Helical" evidence="1">
    <location>
        <begin position="22"/>
        <end position="45"/>
    </location>
</feature>
<evidence type="ECO:0000313" key="3">
    <source>
        <dbReference type="Proteomes" id="UP000724874"/>
    </source>
</evidence>
<proteinExistence type="predicted"/>
<name>A0A9P5NT04_GYMJU</name>
<dbReference type="AlphaFoldDB" id="A0A9P5NT04"/>
<gene>
    <name evidence="2" type="ORF">CPB84DRAFT_1773302</name>
</gene>
<keyword evidence="1" id="KW-1133">Transmembrane helix</keyword>
<keyword evidence="1" id="KW-0472">Membrane</keyword>
<protein>
    <submittedName>
        <fullName evidence="2">Uncharacterized protein</fullName>
    </submittedName>
</protein>
<reference evidence="2" key="1">
    <citation type="submission" date="2020-11" db="EMBL/GenBank/DDBJ databases">
        <authorList>
            <consortium name="DOE Joint Genome Institute"/>
            <person name="Ahrendt S."/>
            <person name="Riley R."/>
            <person name="Andreopoulos W."/>
            <person name="LaButti K."/>
            <person name="Pangilinan J."/>
            <person name="Ruiz-duenas F.J."/>
            <person name="Barrasa J.M."/>
            <person name="Sanchez-Garcia M."/>
            <person name="Camarero S."/>
            <person name="Miyauchi S."/>
            <person name="Serrano A."/>
            <person name="Linde D."/>
            <person name="Babiker R."/>
            <person name="Drula E."/>
            <person name="Ayuso-Fernandez I."/>
            <person name="Pacheco R."/>
            <person name="Padilla G."/>
            <person name="Ferreira P."/>
            <person name="Barriuso J."/>
            <person name="Kellner H."/>
            <person name="Castanera R."/>
            <person name="Alfaro M."/>
            <person name="Ramirez L."/>
            <person name="Pisabarro A.G."/>
            <person name="Kuo A."/>
            <person name="Tritt A."/>
            <person name="Lipzen A."/>
            <person name="He G."/>
            <person name="Yan M."/>
            <person name="Ng V."/>
            <person name="Cullen D."/>
            <person name="Martin F."/>
            <person name="Rosso M.-N."/>
            <person name="Henrissat B."/>
            <person name="Hibbett D."/>
            <person name="Martinez A.T."/>
            <person name="Grigoriev I.V."/>
        </authorList>
    </citation>
    <scope>NUCLEOTIDE SEQUENCE</scope>
    <source>
        <strain evidence="2">AH 44721</strain>
    </source>
</reference>